<reference evidence="1 2" key="1">
    <citation type="submission" date="2014-09" db="EMBL/GenBank/DDBJ databases">
        <title>Vibrio maritimus JCM 19235. (C45) whole genome shotgun sequence.</title>
        <authorList>
            <person name="Sawabe T."/>
            <person name="Meirelles P."/>
            <person name="Nakanishi M."/>
            <person name="Sayaka M."/>
            <person name="Hattori M."/>
            <person name="Ohkuma M."/>
        </authorList>
    </citation>
    <scope>NUCLEOTIDE SEQUENCE [LARGE SCALE GENOMIC DNA]</scope>
    <source>
        <strain evidence="2">JCM19235</strain>
    </source>
</reference>
<dbReference type="AlphaFoldDB" id="A0A090RRA7"/>
<evidence type="ECO:0000313" key="1">
    <source>
        <dbReference type="EMBL" id="GAL17078.1"/>
    </source>
</evidence>
<organism evidence="1 2">
    <name type="scientific">Vibrio maritimus</name>
    <dbReference type="NCBI Taxonomy" id="990268"/>
    <lineage>
        <taxon>Bacteria</taxon>
        <taxon>Pseudomonadati</taxon>
        <taxon>Pseudomonadota</taxon>
        <taxon>Gammaproteobacteria</taxon>
        <taxon>Vibrionales</taxon>
        <taxon>Vibrionaceae</taxon>
        <taxon>Vibrio</taxon>
    </lineage>
</organism>
<proteinExistence type="predicted"/>
<keyword evidence="1" id="KW-0808">Transferase</keyword>
<keyword evidence="2" id="KW-1185">Reference proteome</keyword>
<name>A0A090RRA7_9VIBR</name>
<dbReference type="EMBL" id="BBMR01000001">
    <property type="protein sequence ID" value="GAL17078.1"/>
    <property type="molecule type" value="Genomic_DNA"/>
</dbReference>
<dbReference type="Proteomes" id="UP000029228">
    <property type="component" value="Unassembled WGS sequence"/>
</dbReference>
<evidence type="ECO:0000313" key="2">
    <source>
        <dbReference type="Proteomes" id="UP000029228"/>
    </source>
</evidence>
<sequence length="77" mass="9121">MFHQGSLGHRRLISVADRFYEEIESRIRTEGKMYDIHISTTQLMEKLFNRYGFETTSIVEDGFGEGLHQYDMVKAFR</sequence>
<protein>
    <submittedName>
        <fullName evidence="1">Ribosomal-protein-S18p-alanine acetyltransferase</fullName>
    </submittedName>
</protein>
<accession>A0A090RRA7</accession>
<comment type="caution">
    <text evidence="1">The sequence shown here is derived from an EMBL/GenBank/DDBJ whole genome shotgun (WGS) entry which is preliminary data.</text>
</comment>
<dbReference type="GO" id="GO:0016740">
    <property type="term" value="F:transferase activity"/>
    <property type="evidence" value="ECO:0007669"/>
    <property type="project" value="UniProtKB-KW"/>
</dbReference>
<gene>
    <name evidence="1" type="ORF">JCM19235_5627</name>
</gene>